<feature type="signal peptide" evidence="12">
    <location>
        <begin position="1"/>
        <end position="25"/>
    </location>
</feature>
<keyword evidence="4 11" id="KW-0812">Transmembrane</keyword>
<dbReference type="InterPro" id="IPR039261">
    <property type="entry name" value="FNR_nucleotide-bd"/>
</dbReference>
<evidence type="ECO:0000256" key="3">
    <source>
        <dbReference type="ARBA" id="ARBA00022448"/>
    </source>
</evidence>
<evidence type="ECO:0000256" key="5">
    <source>
        <dbReference type="ARBA" id="ARBA00022982"/>
    </source>
</evidence>
<evidence type="ECO:0000313" key="15">
    <source>
        <dbReference type="Proteomes" id="UP001583186"/>
    </source>
</evidence>
<dbReference type="InterPro" id="IPR013121">
    <property type="entry name" value="Fe_red_NAD-bd_6"/>
</dbReference>
<keyword evidence="12" id="KW-0732">Signal</keyword>
<evidence type="ECO:0000259" key="13">
    <source>
        <dbReference type="PROSITE" id="PS51384"/>
    </source>
</evidence>
<dbReference type="InterPro" id="IPR013112">
    <property type="entry name" value="FAD-bd_8"/>
</dbReference>
<keyword evidence="5" id="KW-0249">Electron transport</keyword>
<dbReference type="InterPro" id="IPR017927">
    <property type="entry name" value="FAD-bd_FR_type"/>
</dbReference>
<dbReference type="Pfam" id="PF08030">
    <property type="entry name" value="NAD_binding_6"/>
    <property type="match status" value="1"/>
</dbReference>
<dbReference type="Pfam" id="PF01794">
    <property type="entry name" value="Ferric_reduct"/>
    <property type="match status" value="1"/>
</dbReference>
<comment type="caution">
    <text evidence="14">The sequence shown here is derived from an EMBL/GenBank/DDBJ whole genome shotgun (WGS) entry which is preliminary data.</text>
</comment>
<evidence type="ECO:0000256" key="6">
    <source>
        <dbReference type="ARBA" id="ARBA00022989"/>
    </source>
</evidence>
<feature type="transmembrane region" description="Helical" evidence="11">
    <location>
        <begin position="318"/>
        <end position="338"/>
    </location>
</feature>
<evidence type="ECO:0000256" key="7">
    <source>
        <dbReference type="ARBA" id="ARBA00023002"/>
    </source>
</evidence>
<dbReference type="PANTHER" id="PTHR32361">
    <property type="entry name" value="FERRIC/CUPRIC REDUCTASE TRANSMEMBRANE COMPONENT"/>
    <property type="match status" value="1"/>
</dbReference>
<keyword evidence="10" id="KW-0325">Glycoprotein</keyword>
<dbReference type="SFLD" id="SFLDS00052">
    <property type="entry name" value="Ferric_Reductase_Domain"/>
    <property type="match status" value="1"/>
</dbReference>
<dbReference type="CDD" id="cd06186">
    <property type="entry name" value="NOX_Duox_like_FAD_NADP"/>
    <property type="match status" value="1"/>
</dbReference>
<feature type="domain" description="FAD-binding FR-type" evidence="13">
    <location>
        <begin position="445"/>
        <end position="590"/>
    </location>
</feature>
<keyword evidence="15" id="KW-1185">Reference proteome</keyword>
<dbReference type="EMBL" id="JAWCUI010000061">
    <property type="protein sequence ID" value="KAL1890514.1"/>
    <property type="molecule type" value="Genomic_DNA"/>
</dbReference>
<organism evidence="14 15">
    <name type="scientific">Sporothrix stenoceras</name>
    <dbReference type="NCBI Taxonomy" id="5173"/>
    <lineage>
        <taxon>Eukaryota</taxon>
        <taxon>Fungi</taxon>
        <taxon>Dikarya</taxon>
        <taxon>Ascomycota</taxon>
        <taxon>Pezizomycotina</taxon>
        <taxon>Sordariomycetes</taxon>
        <taxon>Sordariomycetidae</taxon>
        <taxon>Ophiostomatales</taxon>
        <taxon>Ophiostomataceae</taxon>
        <taxon>Sporothrix</taxon>
    </lineage>
</organism>
<evidence type="ECO:0000256" key="11">
    <source>
        <dbReference type="SAM" id="Phobius"/>
    </source>
</evidence>
<evidence type="ECO:0000256" key="4">
    <source>
        <dbReference type="ARBA" id="ARBA00022692"/>
    </source>
</evidence>
<dbReference type="SUPFAM" id="SSF52343">
    <property type="entry name" value="Ferredoxin reductase-like, C-terminal NADP-linked domain"/>
    <property type="match status" value="1"/>
</dbReference>
<evidence type="ECO:0000256" key="9">
    <source>
        <dbReference type="ARBA" id="ARBA00023136"/>
    </source>
</evidence>
<keyword evidence="8" id="KW-0406">Ion transport</keyword>
<reference evidence="14 15" key="1">
    <citation type="journal article" date="2024" name="IMA Fungus">
        <title>IMA Genome - F19 : A genome assembly and annotation guide to empower mycologists, including annotated draft genome sequences of Ceratocystis pirilliformis, Diaporthe australafricana, Fusarium ophioides, Paecilomyces lecythidis, and Sporothrix stenoceras.</title>
        <authorList>
            <person name="Aylward J."/>
            <person name="Wilson A.M."/>
            <person name="Visagie C.M."/>
            <person name="Spraker J."/>
            <person name="Barnes I."/>
            <person name="Buitendag C."/>
            <person name="Ceriani C."/>
            <person name="Del Mar Angel L."/>
            <person name="du Plessis D."/>
            <person name="Fuchs T."/>
            <person name="Gasser K."/>
            <person name="Kramer D."/>
            <person name="Li W."/>
            <person name="Munsamy K."/>
            <person name="Piso A."/>
            <person name="Price J.L."/>
            <person name="Sonnekus B."/>
            <person name="Thomas C."/>
            <person name="van der Nest A."/>
            <person name="van Dijk A."/>
            <person name="van Heerden A."/>
            <person name="van Vuuren N."/>
            <person name="Yilmaz N."/>
            <person name="Duong T.A."/>
            <person name="van der Merwe N.A."/>
            <person name="Wingfield M.J."/>
            <person name="Wingfield B.D."/>
        </authorList>
    </citation>
    <scope>NUCLEOTIDE SEQUENCE [LARGE SCALE GENOMIC DNA]</scope>
    <source>
        <strain evidence="14 15">CMW 5346</strain>
    </source>
</reference>
<dbReference type="InterPro" id="IPR013130">
    <property type="entry name" value="Fe3_Rdtase_TM_dom"/>
</dbReference>
<evidence type="ECO:0000256" key="8">
    <source>
        <dbReference type="ARBA" id="ARBA00023065"/>
    </source>
</evidence>
<comment type="subcellular location">
    <subcellularLocation>
        <location evidence="1">Membrane</location>
        <topology evidence="1">Multi-pass membrane protein</topology>
    </subcellularLocation>
</comment>
<dbReference type="InterPro" id="IPR051410">
    <property type="entry name" value="Ferric/Cupric_Reductase"/>
</dbReference>
<name>A0ABR3YQ62_9PEZI</name>
<accession>A0ABR3YQ62</accession>
<evidence type="ECO:0000256" key="12">
    <source>
        <dbReference type="SAM" id="SignalP"/>
    </source>
</evidence>
<keyword evidence="6 11" id="KW-1133">Transmembrane helix</keyword>
<feature type="transmembrane region" description="Helical" evidence="11">
    <location>
        <begin position="404"/>
        <end position="422"/>
    </location>
</feature>
<dbReference type="PANTHER" id="PTHR32361:SF9">
    <property type="entry name" value="FERRIC REDUCTASE TRANSMEMBRANE COMPONENT 3-RELATED"/>
    <property type="match status" value="1"/>
</dbReference>
<evidence type="ECO:0000256" key="2">
    <source>
        <dbReference type="ARBA" id="ARBA00006278"/>
    </source>
</evidence>
<dbReference type="SFLD" id="SFLDG01168">
    <property type="entry name" value="Ferric_reductase_subgroup_(FRE"/>
    <property type="match status" value="1"/>
</dbReference>
<keyword evidence="9 11" id="KW-0472">Membrane</keyword>
<feature type="transmembrane region" description="Helical" evidence="11">
    <location>
        <begin position="254"/>
        <end position="274"/>
    </location>
</feature>
<proteinExistence type="inferred from homology"/>
<feature type="transmembrane region" description="Helical" evidence="11">
    <location>
        <begin position="166"/>
        <end position="185"/>
    </location>
</feature>
<dbReference type="Pfam" id="PF08022">
    <property type="entry name" value="FAD_binding_8"/>
    <property type="match status" value="1"/>
</dbReference>
<keyword evidence="3" id="KW-0813">Transport</keyword>
<sequence>MIPSYTRLTAAATALFLAGAVHVQADTPLGIAYNNQECGLVMFDVYGEFEWPGDYYGDYYGSLCTNPNALVSMYASMYTYCLPEDIEPGLDIMNEWCTEYGEVELLRPSEFAANLTKEAIAALPVYGEGDVEEGSNVTAPFLMSKAVFDVTRRSEHAYDWEQRLHAYYTFACYGFWAIILLFGVVQNITYKIIESRSSYVYTDAEGSGRPINNAKPANIFGRAAAVVRKYVIMPSALPPYHQQRIMGCTIPTRAETFVVASYWIIGIVLGAVNIHGFNGNIFWSGSASQIWRYISDRTGTMSYGNLPLLWIFSGRNNIFLWMTGWSFGTFNIFHRHIARLATLQAIMHSIGYTAYYFCAGYGEYYFLYFAERELWWTLGVSATVVMSFLIIFSFSYFRAKLYENFLIVHIVLSVLLLVFLYYHTAIFDLEDYNYPFILTACVIWGFDRFVRLVRQLYINLHVRRNTVGNGKGGRIQTTKATVTYHEAANILTVDVVPGNAKIFPGPGQHYFLYQPLTIVGWENHPFTLAWWNQTSSSSSTDDDLHLQFWVRPYDGWTKKLVKQCKAKGGSTLTTAPAMLLEGPYGKAEPLHTFDQVLLVAGGSGIAGVLPYLLDYVRRVERGAAAGANGKVPTRTRNITIVWADRSEAFIRFIADGVLAGLLNRPDINVAFHLTGSQPAVADASNIASTASSSTDAVDSPVTPAEDADATVGEKTVQQFDSEKGGVFENTADLNKKSIAAGYRIQAGRPDVLSTVRKLTQSIHGTDARLGVMVCGPNDLADNVRHVVAQNMETTRESIEYFEESFGW</sequence>
<dbReference type="PROSITE" id="PS51384">
    <property type="entry name" value="FAD_FR"/>
    <property type="match status" value="1"/>
</dbReference>
<gene>
    <name evidence="14" type="ORF">Sste5346_008182</name>
</gene>
<evidence type="ECO:0000256" key="10">
    <source>
        <dbReference type="ARBA" id="ARBA00023180"/>
    </source>
</evidence>
<dbReference type="Proteomes" id="UP001583186">
    <property type="component" value="Unassembled WGS sequence"/>
</dbReference>
<feature type="transmembrane region" description="Helical" evidence="11">
    <location>
        <begin position="374"/>
        <end position="397"/>
    </location>
</feature>
<feature type="chain" id="PRO_5045045109" description="FAD-binding FR-type domain-containing protein" evidence="12">
    <location>
        <begin position="26"/>
        <end position="807"/>
    </location>
</feature>
<evidence type="ECO:0000313" key="14">
    <source>
        <dbReference type="EMBL" id="KAL1890514.1"/>
    </source>
</evidence>
<keyword evidence="7" id="KW-0560">Oxidoreductase</keyword>
<evidence type="ECO:0000256" key="1">
    <source>
        <dbReference type="ARBA" id="ARBA00004141"/>
    </source>
</evidence>
<comment type="similarity">
    <text evidence="2">Belongs to the ferric reductase (FRE) family.</text>
</comment>
<dbReference type="Gene3D" id="3.40.50.80">
    <property type="entry name" value="Nucleotide-binding domain of ferredoxin-NADP reductase (FNR) module"/>
    <property type="match status" value="1"/>
</dbReference>
<protein>
    <recommendedName>
        <fullName evidence="13">FAD-binding FR-type domain-containing protein</fullName>
    </recommendedName>
</protein>